<proteinExistence type="predicted"/>
<accession>A0A1G9MGV9</accession>
<dbReference type="RefSeq" id="WP_089886987.1">
    <property type="nucleotide sequence ID" value="NZ_FNGV01000002.1"/>
</dbReference>
<dbReference type="Proteomes" id="UP000199440">
    <property type="component" value="Unassembled WGS sequence"/>
</dbReference>
<keyword evidence="3" id="KW-1185">Reference proteome</keyword>
<keyword evidence="1" id="KW-0732">Signal</keyword>
<name>A0A1G9MGV9_9FLAO</name>
<evidence type="ECO:0000313" key="2">
    <source>
        <dbReference type="EMBL" id="SDL73364.1"/>
    </source>
</evidence>
<dbReference type="STRING" id="192904.SAMN04488514_102517"/>
<reference evidence="2 3" key="1">
    <citation type="submission" date="2016-10" db="EMBL/GenBank/DDBJ databases">
        <authorList>
            <person name="de Groot N.N."/>
        </authorList>
    </citation>
    <scope>NUCLEOTIDE SEQUENCE [LARGE SCALE GENOMIC DNA]</scope>
    <source>
        <strain evidence="2 3">DSM 19886</strain>
    </source>
</reference>
<feature type="signal peptide" evidence="1">
    <location>
        <begin position="1"/>
        <end position="20"/>
    </location>
</feature>
<sequence length="98" mass="11010">MRTAVLVLAFLAFSANTMMGQTRCADENGRPIECPKIYQIKPDLNPLGPNCLSCPTNLDLKKDWLFRNTFFEKIIGLPFMIAATTVKIFDGKQIKSVK</sequence>
<feature type="chain" id="PRO_5011546570" evidence="1">
    <location>
        <begin position="21"/>
        <end position="98"/>
    </location>
</feature>
<gene>
    <name evidence="2" type="ORF">SAMN04488514_102517</name>
</gene>
<dbReference type="AlphaFoldDB" id="A0A1G9MGV9"/>
<organism evidence="2 3">
    <name type="scientific">Kriegella aquimaris</name>
    <dbReference type="NCBI Taxonomy" id="192904"/>
    <lineage>
        <taxon>Bacteria</taxon>
        <taxon>Pseudomonadati</taxon>
        <taxon>Bacteroidota</taxon>
        <taxon>Flavobacteriia</taxon>
        <taxon>Flavobacteriales</taxon>
        <taxon>Flavobacteriaceae</taxon>
        <taxon>Kriegella</taxon>
    </lineage>
</organism>
<dbReference type="EMBL" id="FNGV01000002">
    <property type="protein sequence ID" value="SDL73364.1"/>
    <property type="molecule type" value="Genomic_DNA"/>
</dbReference>
<protein>
    <submittedName>
        <fullName evidence="2">Uncharacterized protein</fullName>
    </submittedName>
</protein>
<evidence type="ECO:0000313" key="3">
    <source>
        <dbReference type="Proteomes" id="UP000199440"/>
    </source>
</evidence>
<evidence type="ECO:0000256" key="1">
    <source>
        <dbReference type="SAM" id="SignalP"/>
    </source>
</evidence>